<gene>
    <name evidence="14" type="ORF">OJAV_G00105230</name>
</gene>
<evidence type="ECO:0000259" key="12">
    <source>
        <dbReference type="Pfam" id="PF03066"/>
    </source>
</evidence>
<feature type="compositionally biased region" description="Polar residues" evidence="11">
    <location>
        <begin position="127"/>
        <end position="140"/>
    </location>
</feature>
<dbReference type="Pfam" id="PF16276">
    <property type="entry name" value="NPM1-C"/>
    <property type="match status" value="1"/>
</dbReference>
<proteinExistence type="inferred from homology"/>
<keyword evidence="9" id="KW-0143">Chaperone</keyword>
<feature type="domain" description="Nucleophosmin C-terminal" evidence="13">
    <location>
        <begin position="234"/>
        <end position="278"/>
    </location>
</feature>
<dbReference type="SUPFAM" id="SSF69203">
    <property type="entry name" value="Nucleoplasmin-like core domain"/>
    <property type="match status" value="1"/>
</dbReference>
<keyword evidence="10" id="KW-0539">Nucleus</keyword>
<dbReference type="PANTHER" id="PTHR22747:SF28">
    <property type="entry name" value="NUCLEOPHOSMIN"/>
    <property type="match status" value="1"/>
</dbReference>
<dbReference type="InterPro" id="IPR004301">
    <property type="entry name" value="Nucleoplasmin"/>
</dbReference>
<dbReference type="InterPro" id="IPR024057">
    <property type="entry name" value="Nucleoplasmin_core_dom"/>
</dbReference>
<dbReference type="Gene3D" id="1.10.10.2100">
    <property type="match status" value="1"/>
</dbReference>
<evidence type="ECO:0000256" key="2">
    <source>
        <dbReference type="ARBA" id="ARBA00004604"/>
    </source>
</evidence>
<feature type="domain" description="Nucleoplasmin core" evidence="12">
    <location>
        <begin position="14"/>
        <end position="114"/>
    </location>
</feature>
<dbReference type="FunFam" id="1.10.10.2100:FF:000002">
    <property type="entry name" value="cell growth-regulating nucleolar protein-like"/>
    <property type="match status" value="1"/>
</dbReference>
<evidence type="ECO:0000256" key="4">
    <source>
        <dbReference type="ARBA" id="ARBA00010744"/>
    </source>
</evidence>
<dbReference type="GO" id="GO:0006338">
    <property type="term" value="P:chromatin remodeling"/>
    <property type="evidence" value="ECO:0007669"/>
    <property type="project" value="TreeGrafter"/>
</dbReference>
<dbReference type="GO" id="GO:0042274">
    <property type="term" value="P:ribosomal small subunit biogenesis"/>
    <property type="evidence" value="ECO:0007669"/>
    <property type="project" value="TreeGrafter"/>
</dbReference>
<evidence type="ECO:0000256" key="6">
    <source>
        <dbReference type="ARBA" id="ARBA00022490"/>
    </source>
</evidence>
<keyword evidence="6" id="KW-0963">Cytoplasm</keyword>
<comment type="subcellular location">
    <subcellularLocation>
        <location evidence="1">Cytoplasm</location>
    </subcellularLocation>
    <subcellularLocation>
        <location evidence="2">Nucleus</location>
        <location evidence="2">Nucleolus</location>
    </subcellularLocation>
    <subcellularLocation>
        <location evidence="3">Nucleus</location>
        <location evidence="3">Nucleoplasm</location>
    </subcellularLocation>
</comment>
<dbReference type="EMBL" id="CM012446">
    <property type="protein sequence ID" value="RVE67635.1"/>
    <property type="molecule type" value="Genomic_DNA"/>
</dbReference>
<dbReference type="GO" id="GO:0045944">
    <property type="term" value="P:positive regulation of transcription by RNA polymerase II"/>
    <property type="evidence" value="ECO:0007669"/>
    <property type="project" value="TreeGrafter"/>
</dbReference>
<keyword evidence="15" id="KW-1185">Reference proteome</keyword>
<dbReference type="PANTHER" id="PTHR22747">
    <property type="entry name" value="NUCLEOPLASMIN"/>
    <property type="match status" value="1"/>
</dbReference>
<evidence type="ECO:0000256" key="5">
    <source>
        <dbReference type="ARBA" id="ARBA00020749"/>
    </source>
</evidence>
<accession>A0A437CY59</accession>
<evidence type="ECO:0000256" key="9">
    <source>
        <dbReference type="ARBA" id="ARBA00023186"/>
    </source>
</evidence>
<dbReference type="InterPro" id="IPR036824">
    <property type="entry name" value="Nucleoplasmin_core_dom_sf"/>
</dbReference>
<feature type="region of interest" description="Disordered" evidence="11">
    <location>
        <begin position="108"/>
        <end position="232"/>
    </location>
</feature>
<dbReference type="GO" id="GO:0003682">
    <property type="term" value="F:chromatin binding"/>
    <property type="evidence" value="ECO:0007669"/>
    <property type="project" value="TreeGrafter"/>
</dbReference>
<dbReference type="Proteomes" id="UP000283210">
    <property type="component" value="Chromosome 10"/>
</dbReference>
<evidence type="ECO:0000256" key="8">
    <source>
        <dbReference type="ARBA" id="ARBA00022884"/>
    </source>
</evidence>
<protein>
    <recommendedName>
        <fullName evidence="5">Nucleophosmin</fullName>
    </recommendedName>
</protein>
<dbReference type="GO" id="GO:0005730">
    <property type="term" value="C:nucleolus"/>
    <property type="evidence" value="ECO:0007669"/>
    <property type="project" value="UniProtKB-SubCell"/>
</dbReference>
<dbReference type="Gene3D" id="2.60.120.340">
    <property type="entry name" value="Nucleoplasmin core domain"/>
    <property type="match status" value="1"/>
</dbReference>
<feature type="compositionally biased region" description="Acidic residues" evidence="11">
    <location>
        <begin position="152"/>
        <end position="172"/>
    </location>
</feature>
<dbReference type="GO" id="GO:0000055">
    <property type="term" value="P:ribosomal large subunit export from nucleus"/>
    <property type="evidence" value="ECO:0007669"/>
    <property type="project" value="TreeGrafter"/>
</dbReference>
<dbReference type="GO" id="GO:0005813">
    <property type="term" value="C:centrosome"/>
    <property type="evidence" value="ECO:0007669"/>
    <property type="project" value="TreeGrafter"/>
</dbReference>
<dbReference type="GO" id="GO:1990904">
    <property type="term" value="C:ribonucleoprotein complex"/>
    <property type="evidence" value="ECO:0007669"/>
    <property type="project" value="TreeGrafter"/>
</dbReference>
<evidence type="ECO:0000256" key="1">
    <source>
        <dbReference type="ARBA" id="ARBA00004496"/>
    </source>
</evidence>
<sequence>MEVDASCGRAQMFLFGCTLTSRQQEFKVGVENDAAEQQLSLRGACLGAEAEDQLHLVEVEGLTYDAKTTQVPLVVLKPSVMPSMNLGGFEITPPVTFRLRSGSGPVHINGQHFVSEKDSEEEEEHNTSPVKQPANMSSRNRPALKKLKMDSDVDEEDEEDSEEDDDIKDGDEGDFRSRKSLGKLFEKNADKPNKKPVKNKSSTRSLGSAVKHQLHTPGKDKPQAGSSNSLSLTEIKSKLSTAAKEGKPLPKTEQRFENFLKSSFKITDKQVVKDLWSFLKMQKIQMK</sequence>
<evidence type="ECO:0000256" key="7">
    <source>
        <dbReference type="ARBA" id="ARBA00022553"/>
    </source>
</evidence>
<dbReference type="Pfam" id="PF03066">
    <property type="entry name" value="Nucleoplasmin"/>
    <property type="match status" value="1"/>
</dbReference>
<keyword evidence="7" id="KW-0597">Phosphoprotein</keyword>
<evidence type="ECO:0000256" key="3">
    <source>
        <dbReference type="ARBA" id="ARBA00004642"/>
    </source>
</evidence>
<feature type="compositionally biased region" description="Basic and acidic residues" evidence="11">
    <location>
        <begin position="184"/>
        <end position="193"/>
    </location>
</feature>
<dbReference type="GO" id="GO:0010824">
    <property type="term" value="P:regulation of centrosome duplication"/>
    <property type="evidence" value="ECO:0007669"/>
    <property type="project" value="TreeGrafter"/>
</dbReference>
<dbReference type="GO" id="GO:0005737">
    <property type="term" value="C:cytoplasm"/>
    <property type="evidence" value="ECO:0007669"/>
    <property type="project" value="UniProtKB-SubCell"/>
</dbReference>
<name>A0A437CY59_ORYJA</name>
<evidence type="ECO:0000256" key="10">
    <source>
        <dbReference type="ARBA" id="ARBA00023242"/>
    </source>
</evidence>
<organism evidence="14 15">
    <name type="scientific">Oryzias javanicus</name>
    <name type="common">Javanese ricefish</name>
    <name type="synonym">Aplocheilus javanicus</name>
    <dbReference type="NCBI Taxonomy" id="123683"/>
    <lineage>
        <taxon>Eukaryota</taxon>
        <taxon>Metazoa</taxon>
        <taxon>Chordata</taxon>
        <taxon>Craniata</taxon>
        <taxon>Vertebrata</taxon>
        <taxon>Euteleostomi</taxon>
        <taxon>Actinopterygii</taxon>
        <taxon>Neopterygii</taxon>
        <taxon>Teleostei</taxon>
        <taxon>Neoteleostei</taxon>
        <taxon>Acanthomorphata</taxon>
        <taxon>Ovalentaria</taxon>
        <taxon>Atherinomorphae</taxon>
        <taxon>Beloniformes</taxon>
        <taxon>Adrianichthyidae</taxon>
        <taxon>Oryziinae</taxon>
        <taxon>Oryzias</taxon>
    </lineage>
</organism>
<dbReference type="GO" id="GO:0005654">
    <property type="term" value="C:nucleoplasm"/>
    <property type="evidence" value="ECO:0007669"/>
    <property type="project" value="UniProtKB-SubCell"/>
</dbReference>
<evidence type="ECO:0000256" key="11">
    <source>
        <dbReference type="SAM" id="MobiDB-lite"/>
    </source>
</evidence>
<evidence type="ECO:0000259" key="13">
    <source>
        <dbReference type="Pfam" id="PF16276"/>
    </source>
</evidence>
<dbReference type="OrthoDB" id="9946910at2759"/>
<dbReference type="FunFam" id="2.60.120.340:FF:000007">
    <property type="entry name" value="Nucleophosmin 1a"/>
    <property type="match status" value="1"/>
</dbReference>
<dbReference type="GO" id="GO:0042273">
    <property type="term" value="P:ribosomal large subunit biogenesis"/>
    <property type="evidence" value="ECO:0007669"/>
    <property type="project" value="TreeGrafter"/>
</dbReference>
<dbReference type="InterPro" id="IPR032569">
    <property type="entry name" value="NPM1_C"/>
</dbReference>
<dbReference type="GO" id="GO:0000056">
    <property type="term" value="P:ribosomal small subunit export from nucleus"/>
    <property type="evidence" value="ECO:0007669"/>
    <property type="project" value="TreeGrafter"/>
</dbReference>
<dbReference type="GO" id="GO:0042393">
    <property type="term" value="F:histone binding"/>
    <property type="evidence" value="ECO:0007669"/>
    <property type="project" value="TreeGrafter"/>
</dbReference>
<reference evidence="14 15" key="1">
    <citation type="submission" date="2018-11" db="EMBL/GenBank/DDBJ databases">
        <authorList>
            <person name="Lopez-Roques C."/>
            <person name="Donnadieu C."/>
            <person name="Bouchez O."/>
            <person name="Klopp C."/>
            <person name="Cabau C."/>
            <person name="Zahm M."/>
        </authorList>
    </citation>
    <scope>NUCLEOTIDE SEQUENCE [LARGE SCALE GENOMIC DNA]</scope>
    <source>
        <strain evidence="14">RS831</strain>
        <tissue evidence="14">Whole body</tissue>
    </source>
</reference>
<evidence type="ECO:0000313" key="15">
    <source>
        <dbReference type="Proteomes" id="UP000283210"/>
    </source>
</evidence>
<evidence type="ECO:0000313" key="14">
    <source>
        <dbReference type="EMBL" id="RVE67635.1"/>
    </source>
</evidence>
<dbReference type="OMA" id="PMNYEGS"/>
<dbReference type="GO" id="GO:0003723">
    <property type="term" value="F:RNA binding"/>
    <property type="evidence" value="ECO:0007669"/>
    <property type="project" value="UniProtKB-KW"/>
</dbReference>
<keyword evidence="8" id="KW-0694">RNA-binding</keyword>
<comment type="similarity">
    <text evidence="4">Belongs to the nucleoplasmin family.</text>
</comment>
<dbReference type="AlphaFoldDB" id="A0A437CY59"/>
<reference evidence="14 15" key="2">
    <citation type="submission" date="2019-01" db="EMBL/GenBank/DDBJ databases">
        <title>A chromosome length genome reference of the Java medaka (oryzias javanicus).</title>
        <authorList>
            <person name="Herpin A."/>
            <person name="Takehana Y."/>
            <person name="Naruse K."/>
            <person name="Ansai S."/>
            <person name="Kawaguchi M."/>
        </authorList>
    </citation>
    <scope>NUCLEOTIDE SEQUENCE [LARGE SCALE GENOMIC DNA]</scope>
    <source>
        <strain evidence="14">RS831</strain>
        <tissue evidence="14">Whole body</tissue>
    </source>
</reference>